<sequence length="279" mass="29391">MTGQIVVAVDGSAPAAAAVEWASADARRRGLDLRIVHVGEPWPYDENAEYCRTTLENAVERVRALTDGVKIETELLAGNVIEQLIGESARADTLVLGSRGLGGFTGMVVGSIGMGVAGHASGPVVVVRAPAEVVHGRVVVGYDGSEHSRAAMEYAIEQARARHAELRVVSAWQAPLPAPYALAYAPLIEQITEEENREAHARVAPWLESNPDLVITHEMPRAHPVAALIQAAETADLVVVGSRGRGGFASAVLGSVSHGVLHHVTCPVAVVRPRDAQAS</sequence>
<evidence type="ECO:0000259" key="2">
    <source>
        <dbReference type="Pfam" id="PF00582"/>
    </source>
</evidence>
<dbReference type="InterPro" id="IPR006016">
    <property type="entry name" value="UspA"/>
</dbReference>
<evidence type="ECO:0000313" key="3">
    <source>
        <dbReference type="EMBL" id="PZG18245.1"/>
    </source>
</evidence>
<protein>
    <submittedName>
        <fullName evidence="3">Universal stress protein UspA</fullName>
    </submittedName>
</protein>
<feature type="domain" description="UspA" evidence="2">
    <location>
        <begin position="137"/>
        <end position="272"/>
    </location>
</feature>
<evidence type="ECO:0000313" key="4">
    <source>
        <dbReference type="Proteomes" id="UP000249304"/>
    </source>
</evidence>
<gene>
    <name evidence="3" type="ORF">C1J01_15745</name>
</gene>
<dbReference type="PRINTS" id="PR01438">
    <property type="entry name" value="UNVRSLSTRESS"/>
</dbReference>
<keyword evidence="4" id="KW-1185">Reference proteome</keyword>
<dbReference type="InterPro" id="IPR006015">
    <property type="entry name" value="Universal_stress_UspA"/>
</dbReference>
<dbReference type="PANTHER" id="PTHR46268:SF6">
    <property type="entry name" value="UNIVERSAL STRESS PROTEIN UP12"/>
    <property type="match status" value="1"/>
</dbReference>
<feature type="domain" description="UspA" evidence="2">
    <location>
        <begin position="1"/>
        <end position="128"/>
    </location>
</feature>
<reference evidence="3 4" key="1">
    <citation type="submission" date="2018-01" db="EMBL/GenBank/DDBJ databases">
        <title>Draft genome sequence of Nonomuraea sp. KC333.</title>
        <authorList>
            <person name="Sahin N."/>
            <person name="Saygin H."/>
            <person name="Ay H."/>
        </authorList>
    </citation>
    <scope>NUCLEOTIDE SEQUENCE [LARGE SCALE GENOMIC DNA]</scope>
    <source>
        <strain evidence="3 4">KC333</strain>
    </source>
</reference>
<dbReference type="Gene3D" id="3.40.50.620">
    <property type="entry name" value="HUPs"/>
    <property type="match status" value="2"/>
</dbReference>
<name>A0A2W2ENS1_9ACTN</name>
<dbReference type="InterPro" id="IPR014729">
    <property type="entry name" value="Rossmann-like_a/b/a_fold"/>
</dbReference>
<accession>A0A2W2ENS1</accession>
<dbReference type="Pfam" id="PF00582">
    <property type="entry name" value="Usp"/>
    <property type="match status" value="2"/>
</dbReference>
<dbReference type="EMBL" id="POUD01000055">
    <property type="protein sequence ID" value="PZG18245.1"/>
    <property type="molecule type" value="Genomic_DNA"/>
</dbReference>
<organism evidence="3 4">
    <name type="scientific">Nonomuraea aridisoli</name>
    <dbReference type="NCBI Taxonomy" id="2070368"/>
    <lineage>
        <taxon>Bacteria</taxon>
        <taxon>Bacillati</taxon>
        <taxon>Actinomycetota</taxon>
        <taxon>Actinomycetes</taxon>
        <taxon>Streptosporangiales</taxon>
        <taxon>Streptosporangiaceae</taxon>
        <taxon>Nonomuraea</taxon>
    </lineage>
</organism>
<dbReference type="AlphaFoldDB" id="A0A2W2ENS1"/>
<evidence type="ECO:0000256" key="1">
    <source>
        <dbReference type="ARBA" id="ARBA00008791"/>
    </source>
</evidence>
<dbReference type="OrthoDB" id="9816117at2"/>
<proteinExistence type="inferred from homology"/>
<dbReference type="PANTHER" id="PTHR46268">
    <property type="entry name" value="STRESS RESPONSE PROTEIN NHAX"/>
    <property type="match status" value="1"/>
</dbReference>
<comment type="similarity">
    <text evidence="1">Belongs to the universal stress protein A family.</text>
</comment>
<dbReference type="SUPFAM" id="SSF52402">
    <property type="entry name" value="Adenine nucleotide alpha hydrolases-like"/>
    <property type="match status" value="2"/>
</dbReference>
<dbReference type="RefSeq" id="WP_111179721.1">
    <property type="nucleotide sequence ID" value="NZ_POUD01000055.1"/>
</dbReference>
<comment type="caution">
    <text evidence="3">The sequence shown here is derived from an EMBL/GenBank/DDBJ whole genome shotgun (WGS) entry which is preliminary data.</text>
</comment>
<dbReference type="Proteomes" id="UP000249304">
    <property type="component" value="Unassembled WGS sequence"/>
</dbReference>